<feature type="chain" id="PRO_5005192696" description="Peptidase S1 domain-containing protein" evidence="2">
    <location>
        <begin position="20"/>
        <end position="960"/>
    </location>
</feature>
<dbReference type="EMBL" id="CDMZ01005492">
    <property type="protein sequence ID" value="CEM53068.1"/>
    <property type="molecule type" value="Genomic_DNA"/>
</dbReference>
<feature type="region of interest" description="Disordered" evidence="1">
    <location>
        <begin position="480"/>
        <end position="499"/>
    </location>
</feature>
<feature type="region of interest" description="Disordered" evidence="1">
    <location>
        <begin position="682"/>
        <end position="711"/>
    </location>
</feature>
<sequence>MRGYSLWVILSFWLRASSSSSGPWIDLEGLEDDPHTIEAKVFWHGPDLSDPPVDVPEARSVAALVLQHLVTPFEGEVGEAAERRGNFSSNATQEEAPPAEFLRLEAPSLASRWSAQGKPLCDDVPFRDEPSTAACTAFLVSEDIVATAAHCFLMAPCSAFLFVFDFAQGVREDEGGNSTVVPRENVYNCSQVVAHNFEYLISSVDWALVRLDRPVGGGRAPLRLRSEGEVSDGERVFMISHISGLPLKLSGTPSAEREEYLGMDFQKVSMDGDGSLEGSGGNEMGAETGLQGGYNAPTEIGAPLLVRSDGSAAAPHCSWAVSGSCEWNETAQGLCASALCRASGRGETGVLRAASEDPCNDGFSETQEEEDFFAFFLDEERVAVSNSSTNKRVAQIVAECFFGQRGGNGSASSPSLLPSTSGGIHPQSLFMRSTEPEPNTVIDSSASSFFVSTLDSFGGSSGAPVLNAETRVVEGLHARGSSAGHKMVPHNVSSAEGEGEGESVCYKVRECPDPSREDNGRRSNKECRGAHATQVREFALSLEVILAATEIEKVRRGVSGGTREATVRLVAEGPEFRLPAQIPELQVVEVNFRLPPMSSIFPSPSGSPLPSPRVSSVSLKAEISHAYPKEVFVILEMPGGERVPVGAFARAEGGGEEGRIEWRRQSSKGMDLERAVRICEGREEEAAEGQERGGREEVETEGDAGEGGESGNDGKIWKVFLLDRLAGHAGSLSSIDLEVTLEIPEGVPANTTESEGERDDDGSAIGLPVDMGREESVEAVGLFPPGFFPAPVPERTSGIPALSDDFSSPSVTALPLYFWAKRSDFPSNSSLTGISIVLSLEVFPPSSWSLAFVRGKLVAPSGREIATGAFPPPTRDAMGNLFVTIGKGSSRASPLLSVFAWDHARVEEFAGVWSFHVLDVGDASHRVAVRGAKMELFVRETGRDAEGVQRSLCPALSVRR</sequence>
<evidence type="ECO:0000256" key="1">
    <source>
        <dbReference type="SAM" id="MobiDB-lite"/>
    </source>
</evidence>
<dbReference type="VEuPathDB" id="CryptoDB:Cvel_11703"/>
<organism evidence="3">
    <name type="scientific">Chromera velia CCMP2878</name>
    <dbReference type="NCBI Taxonomy" id="1169474"/>
    <lineage>
        <taxon>Eukaryota</taxon>
        <taxon>Sar</taxon>
        <taxon>Alveolata</taxon>
        <taxon>Colpodellida</taxon>
        <taxon>Chromeraceae</taxon>
        <taxon>Chromera</taxon>
    </lineage>
</organism>
<dbReference type="AlphaFoldDB" id="A0A0G4I7W4"/>
<gene>
    <name evidence="3" type="ORF">Cvel_11703</name>
</gene>
<dbReference type="InterPro" id="IPR009003">
    <property type="entry name" value="Peptidase_S1_PA"/>
</dbReference>
<dbReference type="Gene3D" id="2.40.10.10">
    <property type="entry name" value="Trypsin-like serine proteases"/>
    <property type="match status" value="1"/>
</dbReference>
<accession>A0A0G4I7W4</accession>
<name>A0A0G4I7W4_9ALVE</name>
<proteinExistence type="predicted"/>
<reference evidence="3" key="1">
    <citation type="submission" date="2014-11" db="EMBL/GenBank/DDBJ databases">
        <authorList>
            <person name="Otto D Thomas"/>
            <person name="Naeem Raeece"/>
        </authorList>
    </citation>
    <scope>NUCLEOTIDE SEQUENCE</scope>
</reference>
<dbReference type="PhylomeDB" id="A0A0G4I7W4"/>
<feature type="signal peptide" evidence="2">
    <location>
        <begin position="1"/>
        <end position="19"/>
    </location>
</feature>
<evidence type="ECO:0000313" key="3">
    <source>
        <dbReference type="EMBL" id="CEM53068.1"/>
    </source>
</evidence>
<protein>
    <recommendedName>
        <fullName evidence="4">Peptidase S1 domain-containing protein</fullName>
    </recommendedName>
</protein>
<evidence type="ECO:0008006" key="4">
    <source>
        <dbReference type="Google" id="ProtNLM"/>
    </source>
</evidence>
<dbReference type="SUPFAM" id="SSF50494">
    <property type="entry name" value="Trypsin-like serine proteases"/>
    <property type="match status" value="1"/>
</dbReference>
<dbReference type="Pfam" id="PF13365">
    <property type="entry name" value="Trypsin_2"/>
    <property type="match status" value="1"/>
</dbReference>
<evidence type="ECO:0000256" key="2">
    <source>
        <dbReference type="SAM" id="SignalP"/>
    </source>
</evidence>
<keyword evidence="2" id="KW-0732">Signal</keyword>
<dbReference type="InterPro" id="IPR043504">
    <property type="entry name" value="Peptidase_S1_PA_chymotrypsin"/>
</dbReference>